<dbReference type="GO" id="GO:0046872">
    <property type="term" value="F:metal ion binding"/>
    <property type="evidence" value="ECO:0007669"/>
    <property type="project" value="UniProtKB-KW"/>
</dbReference>
<dbReference type="InterPro" id="IPR042128">
    <property type="entry name" value="NuoE_dom"/>
</dbReference>
<evidence type="ECO:0000256" key="5">
    <source>
        <dbReference type="ARBA" id="ARBA00023014"/>
    </source>
</evidence>
<proteinExistence type="inferred from homology"/>
<evidence type="ECO:0000256" key="3">
    <source>
        <dbReference type="ARBA" id="ARBA00022723"/>
    </source>
</evidence>
<dbReference type="EMBL" id="CADCTP010000091">
    <property type="protein sequence ID" value="CAA9229974.1"/>
    <property type="molecule type" value="Genomic_DNA"/>
</dbReference>
<dbReference type="GO" id="GO:0051537">
    <property type="term" value="F:2 iron, 2 sulfur cluster binding"/>
    <property type="evidence" value="ECO:0007669"/>
    <property type="project" value="UniProtKB-KW"/>
</dbReference>
<sequence length="236" mass="25036">MPLTDETRLAAKEIVARYPKPRSALLPMLHLVQAEDGYVSPEGVRFCADELGLTKAEVGAVATFYTMYKRRPTGDYLVSVCTNTLCDVLGGEEIYRALSEHLGVGHDETTTDGRITLEHAECLAACDYAPVVTVNYEFYDQQTTESALGLVGELQAGGRPLPTRGAPLCTFREISRQLAGFIDDRPGAVDAGPAGEPTLAGNRLAVQRGETAPAYDAPVPLDTAAVTPTPAAPAGA</sequence>
<keyword evidence="9" id="KW-0830">Ubiquinone</keyword>
<dbReference type="SUPFAM" id="SSF52833">
    <property type="entry name" value="Thioredoxin-like"/>
    <property type="match status" value="1"/>
</dbReference>
<comment type="similarity">
    <text evidence="1">Belongs to the complex I 24 kDa subunit family.</text>
</comment>
<feature type="non-terminal residue" evidence="9">
    <location>
        <position position="236"/>
    </location>
</feature>
<dbReference type="Pfam" id="PF01257">
    <property type="entry name" value="2Fe-2S_thioredx"/>
    <property type="match status" value="1"/>
</dbReference>
<evidence type="ECO:0000313" key="9">
    <source>
        <dbReference type="EMBL" id="CAA9229974.1"/>
    </source>
</evidence>
<keyword evidence="3 7" id="KW-0479">Metal-binding</keyword>
<dbReference type="PIRSF" id="PIRSF000216">
    <property type="entry name" value="NADH_DH_24kDa"/>
    <property type="match status" value="1"/>
</dbReference>
<keyword evidence="4 7" id="KW-0408">Iron</keyword>
<reference evidence="9" key="1">
    <citation type="submission" date="2020-02" db="EMBL/GenBank/DDBJ databases">
        <authorList>
            <person name="Meier V. D."/>
        </authorList>
    </citation>
    <scope>NUCLEOTIDE SEQUENCE</scope>
    <source>
        <strain evidence="9">AVDCRST_MAG41</strain>
    </source>
</reference>
<gene>
    <name evidence="9" type="ORF">AVDCRST_MAG41-862</name>
</gene>
<accession>A0A6J4HQH8</accession>
<feature type="compositionally biased region" description="Low complexity" evidence="8">
    <location>
        <begin position="217"/>
        <end position="236"/>
    </location>
</feature>
<dbReference type="PANTHER" id="PTHR10371:SF3">
    <property type="entry name" value="NADH DEHYDROGENASE [UBIQUINONE] FLAVOPROTEIN 2, MITOCHONDRIAL"/>
    <property type="match status" value="1"/>
</dbReference>
<evidence type="ECO:0000256" key="6">
    <source>
        <dbReference type="ARBA" id="ARBA00034078"/>
    </source>
</evidence>
<dbReference type="GO" id="GO:0003954">
    <property type="term" value="F:NADH dehydrogenase activity"/>
    <property type="evidence" value="ECO:0007669"/>
    <property type="project" value="TreeGrafter"/>
</dbReference>
<feature type="binding site" evidence="7">
    <location>
        <position position="122"/>
    </location>
    <ligand>
        <name>[2Fe-2S] cluster</name>
        <dbReference type="ChEBI" id="CHEBI:190135"/>
    </ligand>
</feature>
<feature type="binding site" evidence="7">
    <location>
        <position position="81"/>
    </location>
    <ligand>
        <name>[2Fe-2S] cluster</name>
        <dbReference type="ChEBI" id="CHEBI:190135"/>
    </ligand>
</feature>
<organism evidence="9">
    <name type="scientific">uncultured Mycobacteriales bacterium</name>
    <dbReference type="NCBI Taxonomy" id="581187"/>
    <lineage>
        <taxon>Bacteria</taxon>
        <taxon>Bacillati</taxon>
        <taxon>Actinomycetota</taxon>
        <taxon>Actinomycetes</taxon>
        <taxon>Mycobacteriales</taxon>
        <taxon>environmental samples</taxon>
    </lineage>
</organism>
<keyword evidence="2 7" id="KW-0001">2Fe-2S</keyword>
<feature type="region of interest" description="Disordered" evidence="8">
    <location>
        <begin position="214"/>
        <end position="236"/>
    </location>
</feature>
<feature type="binding site" evidence="7">
    <location>
        <position position="86"/>
    </location>
    <ligand>
        <name>[2Fe-2S] cluster</name>
        <dbReference type="ChEBI" id="CHEBI:190135"/>
    </ligand>
</feature>
<dbReference type="CDD" id="cd03064">
    <property type="entry name" value="TRX_Fd_NuoE"/>
    <property type="match status" value="1"/>
</dbReference>
<keyword evidence="9" id="KW-0560">Oxidoreductase</keyword>
<feature type="binding site" evidence="7">
    <location>
        <position position="126"/>
    </location>
    <ligand>
        <name>[2Fe-2S] cluster</name>
        <dbReference type="ChEBI" id="CHEBI:190135"/>
    </ligand>
</feature>
<protein>
    <submittedName>
        <fullName evidence="9">NADH-ubiquinone oxidoreductase chain E</fullName>
        <ecNumber evidence="9">1.6.5.3</ecNumber>
    </submittedName>
</protein>
<dbReference type="InterPro" id="IPR036249">
    <property type="entry name" value="Thioredoxin-like_sf"/>
</dbReference>
<evidence type="ECO:0000256" key="4">
    <source>
        <dbReference type="ARBA" id="ARBA00023004"/>
    </source>
</evidence>
<dbReference type="Gene3D" id="1.10.10.1590">
    <property type="entry name" value="NADH-quinone oxidoreductase subunit E"/>
    <property type="match status" value="1"/>
</dbReference>
<evidence type="ECO:0000256" key="7">
    <source>
        <dbReference type="PIRSR" id="PIRSR000216-1"/>
    </source>
</evidence>
<comment type="cofactor">
    <cofactor evidence="6">
        <name>[2Fe-2S] cluster</name>
        <dbReference type="ChEBI" id="CHEBI:190135"/>
    </cofactor>
</comment>
<dbReference type="InterPro" id="IPR002023">
    <property type="entry name" value="NuoE-like"/>
</dbReference>
<evidence type="ECO:0000256" key="1">
    <source>
        <dbReference type="ARBA" id="ARBA00010643"/>
    </source>
</evidence>
<dbReference type="AlphaFoldDB" id="A0A6J4HQH8"/>
<name>A0A6J4HQH8_9ACTN</name>
<dbReference type="NCBIfam" id="NF005721">
    <property type="entry name" value="PRK07539.1-1"/>
    <property type="match status" value="1"/>
</dbReference>
<dbReference type="InterPro" id="IPR041921">
    <property type="entry name" value="NuoE_N"/>
</dbReference>
<dbReference type="Gene3D" id="3.40.30.10">
    <property type="entry name" value="Glutaredoxin"/>
    <property type="match status" value="1"/>
</dbReference>
<comment type="cofactor">
    <cofactor evidence="7">
        <name>[2Fe-2S] cluster</name>
        <dbReference type="ChEBI" id="CHEBI:190135"/>
    </cofactor>
    <text evidence="7">Binds 1 [2Fe-2S] cluster.</text>
</comment>
<dbReference type="PANTHER" id="PTHR10371">
    <property type="entry name" value="NADH DEHYDROGENASE UBIQUINONE FLAVOPROTEIN 2, MITOCHONDRIAL"/>
    <property type="match status" value="1"/>
</dbReference>
<evidence type="ECO:0000256" key="8">
    <source>
        <dbReference type="SAM" id="MobiDB-lite"/>
    </source>
</evidence>
<keyword evidence="5 7" id="KW-0411">Iron-sulfur</keyword>
<dbReference type="EC" id="1.6.5.3" evidence="9"/>
<dbReference type="FunFam" id="1.10.10.1590:FF:000001">
    <property type="entry name" value="NADH-quinone oxidoreductase subunit E"/>
    <property type="match status" value="1"/>
</dbReference>
<evidence type="ECO:0000256" key="2">
    <source>
        <dbReference type="ARBA" id="ARBA00022714"/>
    </source>
</evidence>